<dbReference type="STRING" id="1560234.SP90_08440"/>
<evidence type="ECO:0000259" key="3">
    <source>
        <dbReference type="SMART" id="SM00849"/>
    </source>
</evidence>
<dbReference type="Gene3D" id="3.60.15.10">
    <property type="entry name" value="Ribonuclease Z/Hydroxyacylglutathione hydrolase-like"/>
    <property type="match status" value="1"/>
</dbReference>
<dbReference type="SUPFAM" id="SSF56281">
    <property type="entry name" value="Metallo-hydrolase/oxidoreductase"/>
    <property type="match status" value="1"/>
</dbReference>
<reference evidence="4 5" key="1">
    <citation type="submission" date="2015-01" db="EMBL/GenBank/DDBJ databases">
        <title>Desulfovibrio sp. JC271 draft genome sequence.</title>
        <authorList>
            <person name="Shivani Y."/>
            <person name="Subhash Y."/>
            <person name="Sasikala C."/>
            <person name="Ramana C.V."/>
        </authorList>
    </citation>
    <scope>NUCLEOTIDE SEQUENCE [LARGE SCALE GENOMIC DNA]</scope>
    <source>
        <strain evidence="4 5">JC271</strain>
    </source>
</reference>
<dbReference type="Pfam" id="PF12706">
    <property type="entry name" value="Lactamase_B_2"/>
    <property type="match status" value="1"/>
</dbReference>
<comment type="caution">
    <text evidence="4">The sequence shown here is derived from an EMBL/GenBank/DDBJ whole genome shotgun (WGS) entry which is preliminary data.</text>
</comment>
<dbReference type="InterPro" id="IPR050114">
    <property type="entry name" value="UPF0173_UPF0282_UlaG_hydrolase"/>
</dbReference>
<dbReference type="SMART" id="SM00849">
    <property type="entry name" value="Lactamase_B"/>
    <property type="match status" value="1"/>
</dbReference>
<dbReference type="PANTHER" id="PTHR43546">
    <property type="entry name" value="UPF0173 METAL-DEPENDENT HYDROLASE MJ1163-RELATED"/>
    <property type="match status" value="1"/>
</dbReference>
<evidence type="ECO:0000313" key="4">
    <source>
        <dbReference type="EMBL" id="OBQ51855.1"/>
    </source>
</evidence>
<dbReference type="EMBL" id="JXMS01000012">
    <property type="protein sequence ID" value="OBQ51855.1"/>
    <property type="molecule type" value="Genomic_DNA"/>
</dbReference>
<dbReference type="Proteomes" id="UP000091979">
    <property type="component" value="Unassembled WGS sequence"/>
</dbReference>
<organism evidence="4 5">
    <name type="scientific">Halodesulfovibrio spirochaetisodalis</name>
    <dbReference type="NCBI Taxonomy" id="1560234"/>
    <lineage>
        <taxon>Bacteria</taxon>
        <taxon>Pseudomonadati</taxon>
        <taxon>Thermodesulfobacteriota</taxon>
        <taxon>Desulfovibrionia</taxon>
        <taxon>Desulfovibrionales</taxon>
        <taxon>Desulfovibrionaceae</taxon>
        <taxon>Halodesulfovibrio</taxon>
    </lineage>
</organism>
<dbReference type="InterPro" id="IPR036866">
    <property type="entry name" value="RibonucZ/Hydroxyglut_hydro"/>
</dbReference>
<feature type="domain" description="Metallo-beta-lactamase" evidence="3">
    <location>
        <begin position="8"/>
        <end position="191"/>
    </location>
</feature>
<proteinExistence type="inferred from homology"/>
<dbReference type="InterPro" id="IPR001279">
    <property type="entry name" value="Metallo-B-lactamas"/>
</dbReference>
<dbReference type="PANTHER" id="PTHR43546:SF3">
    <property type="entry name" value="UPF0173 METAL-DEPENDENT HYDROLASE MJ1163"/>
    <property type="match status" value="1"/>
</dbReference>
<evidence type="ECO:0000256" key="1">
    <source>
        <dbReference type="ARBA" id="ARBA00022801"/>
    </source>
</evidence>
<comment type="similarity">
    <text evidence="2">Belongs to the UPF0173 family.</text>
</comment>
<dbReference type="RefSeq" id="WP_066854524.1">
    <property type="nucleotide sequence ID" value="NZ_JXMS01000012.1"/>
</dbReference>
<dbReference type="HAMAP" id="MF_00457">
    <property type="entry name" value="UPF0173"/>
    <property type="match status" value="1"/>
</dbReference>
<dbReference type="PATRIC" id="fig|1560234.3.peg.511"/>
<protein>
    <recommendedName>
        <fullName evidence="2">UPF0173 metal-dependent hydrolase SP90_08440</fullName>
    </recommendedName>
</protein>
<gene>
    <name evidence="4" type="ORF">SP90_08440</name>
</gene>
<name>A0A1B7XCZ3_9BACT</name>
<evidence type="ECO:0000256" key="2">
    <source>
        <dbReference type="HAMAP-Rule" id="MF_00457"/>
    </source>
</evidence>
<dbReference type="AlphaFoldDB" id="A0A1B7XCZ3"/>
<dbReference type="OrthoDB" id="9789133at2"/>
<dbReference type="NCBIfam" id="NF001911">
    <property type="entry name" value="PRK00685.1"/>
    <property type="match status" value="1"/>
</dbReference>
<keyword evidence="5" id="KW-1185">Reference proteome</keyword>
<dbReference type="GO" id="GO:0016787">
    <property type="term" value="F:hydrolase activity"/>
    <property type="evidence" value="ECO:0007669"/>
    <property type="project" value="UniProtKB-UniRule"/>
</dbReference>
<dbReference type="InterPro" id="IPR022877">
    <property type="entry name" value="UPF0173"/>
</dbReference>
<accession>A0A1B7XCZ3</accession>
<keyword evidence="1 2" id="KW-0378">Hydrolase</keyword>
<evidence type="ECO:0000313" key="5">
    <source>
        <dbReference type="Proteomes" id="UP000091979"/>
    </source>
</evidence>
<sequence>MQELQWNGHANFQLKTPKATILIDPFFEGNPSAATTWQNSSKPDAVFITHDHSDHTGSAVEICKATGAKLGAIVGTAEKLVKAGVPQEQVLNGIGFNIGGTIVVDGVSVTMTQAYHSTESGSPVGYIFRLNDGYTVYHAGDTGIFSEMELWGRLYDIDLALLPIGGVFTMDAKQAALACSLLKCKSVLPMHWGTFPVLEQNTKDFAYQLQNYAPECRLYDLKPGDTLKLEKTTADACKC</sequence>